<protein>
    <recommendedName>
        <fullName evidence="3">ATP-dependent transcriptional regulator</fullName>
    </recommendedName>
</protein>
<evidence type="ECO:0008006" key="3">
    <source>
        <dbReference type="Google" id="ProtNLM"/>
    </source>
</evidence>
<reference evidence="2" key="1">
    <citation type="journal article" date="2016" name="Genome Announc.">
        <title>Draft Genome Sequences of Five Rapidly Growing Mycobacterium Species, M. thermoresistibile, M. fortuitum subsp. acetamidolyticum, M. canariasense, M. brisbanense, and M. novocastrense.</title>
        <authorList>
            <person name="Katahira K."/>
            <person name="Ogura Y."/>
            <person name="Gotoh Y."/>
            <person name="Hayashi T."/>
        </authorList>
    </citation>
    <scope>NUCLEOTIDE SEQUENCE [LARGE SCALE GENOMIC DNA]</scope>
    <source>
        <strain evidence="2">JCM15298</strain>
    </source>
</reference>
<dbReference type="STRING" id="228230.RMCC_5071"/>
<proteinExistence type="predicted"/>
<name>A0A100WGZ8_MYCCR</name>
<dbReference type="Proteomes" id="UP000069443">
    <property type="component" value="Unassembled WGS sequence"/>
</dbReference>
<comment type="caution">
    <text evidence="1">The sequence shown here is derived from an EMBL/GenBank/DDBJ whole genome shotgun (WGS) entry which is preliminary data.</text>
</comment>
<reference evidence="2" key="2">
    <citation type="submission" date="2016-02" db="EMBL/GenBank/DDBJ databases">
        <title>Draft genome sequence of five rapidly growing Mycobacterium species.</title>
        <authorList>
            <person name="Katahira K."/>
            <person name="Gotou Y."/>
            <person name="Iida K."/>
            <person name="Ogura Y."/>
            <person name="Hayashi T."/>
        </authorList>
    </citation>
    <scope>NUCLEOTIDE SEQUENCE [LARGE SCALE GENOMIC DNA]</scope>
    <source>
        <strain evidence="2">JCM15298</strain>
    </source>
</reference>
<evidence type="ECO:0000313" key="1">
    <source>
        <dbReference type="EMBL" id="GAS98106.1"/>
    </source>
</evidence>
<gene>
    <name evidence="1" type="ORF">RMCC_5071</name>
</gene>
<sequence>MSIPDDLERARSLAFASDEVGAKELLLSLMAPIEAADRDDLMLEVLAQLGELYLVRTAYDGVTEAVKRVDDCLRIYREIRAGTRPDLAAQTTMTDAEIDHMVARYTRRVQFLRTGLAAAHGEHEAAAAALQLLVDDPTPFDDLTTEHAYLVTHARILCAVALCDDDLHVQSVPLWEKVFDALEGPGDGSEFDDSLRVLAATGYGRFCVETGRLTEAEPWLRRAGARAKAREWHLATARTELERATAAWAAGDRARAQELVHGAYPVIAEHARAHDVSRSWLYLGLISISVGALDDADERFGHAERHWREVEKPLHIHRILLQRSWVDILRGDFAAATDRTNAARALLDGWPRHSWLQYARLDDHLGSILRAEALADPANADEKFAQAAELKLPAALAVDTVRYAITDADARMRWATHVSARLLAGAFAVAWEWGNTTLVSELIEYHCARGALSVPEATHAVDWADTATAAVPVDESEDYALVASGPVSVARGSLTRLGALPPLRMDPTTAPVLARYRELAQQRYGITVTSTDAEWATWP</sequence>
<organism evidence="1 2">
    <name type="scientific">Mycolicibacterium canariasense</name>
    <name type="common">Mycobacterium canariasense</name>
    <dbReference type="NCBI Taxonomy" id="228230"/>
    <lineage>
        <taxon>Bacteria</taxon>
        <taxon>Bacillati</taxon>
        <taxon>Actinomycetota</taxon>
        <taxon>Actinomycetes</taxon>
        <taxon>Mycobacteriales</taxon>
        <taxon>Mycobacteriaceae</taxon>
        <taxon>Mycolicibacterium</taxon>
    </lineage>
</organism>
<dbReference type="OrthoDB" id="4750902at2"/>
<accession>A0A100WGZ8</accession>
<dbReference type="RefSeq" id="WP_062658948.1">
    <property type="nucleotide sequence ID" value="NZ_BCSY01000079.1"/>
</dbReference>
<dbReference type="EMBL" id="BCSY01000079">
    <property type="protein sequence ID" value="GAS98106.1"/>
    <property type="molecule type" value="Genomic_DNA"/>
</dbReference>
<keyword evidence="2" id="KW-1185">Reference proteome</keyword>
<evidence type="ECO:0000313" key="2">
    <source>
        <dbReference type="Proteomes" id="UP000069443"/>
    </source>
</evidence>
<dbReference type="AlphaFoldDB" id="A0A100WGZ8"/>